<dbReference type="Pfam" id="PF00067">
    <property type="entry name" value="p450"/>
    <property type="match status" value="1"/>
</dbReference>
<evidence type="ECO:0000313" key="10">
    <source>
        <dbReference type="EMBL" id="KAF4304153.1"/>
    </source>
</evidence>
<dbReference type="GO" id="GO:0004497">
    <property type="term" value="F:monooxygenase activity"/>
    <property type="evidence" value="ECO:0007669"/>
    <property type="project" value="UniProtKB-KW"/>
</dbReference>
<evidence type="ECO:0000256" key="5">
    <source>
        <dbReference type="ARBA" id="ARBA00023004"/>
    </source>
</evidence>
<feature type="binding site" description="axial binding residue" evidence="7">
    <location>
        <position position="450"/>
    </location>
    <ligand>
        <name>heme</name>
        <dbReference type="ChEBI" id="CHEBI:30413"/>
    </ligand>
    <ligandPart>
        <name>Fe</name>
        <dbReference type="ChEBI" id="CHEBI:18248"/>
    </ligandPart>
</feature>
<evidence type="ECO:0000256" key="9">
    <source>
        <dbReference type="SAM" id="Phobius"/>
    </source>
</evidence>
<dbReference type="InterPro" id="IPR001128">
    <property type="entry name" value="Cyt_P450"/>
</dbReference>
<evidence type="ECO:0000256" key="1">
    <source>
        <dbReference type="ARBA" id="ARBA00001971"/>
    </source>
</evidence>
<dbReference type="CDD" id="cd11062">
    <property type="entry name" value="CYP58-like"/>
    <property type="match status" value="1"/>
</dbReference>
<evidence type="ECO:0000256" key="6">
    <source>
        <dbReference type="ARBA" id="ARBA00023033"/>
    </source>
</evidence>
<proteinExistence type="inferred from homology"/>
<accession>A0A8H4N1Y6</accession>
<keyword evidence="3 7" id="KW-0479">Metal-binding</keyword>
<keyword evidence="4 8" id="KW-0560">Oxidoreductase</keyword>
<dbReference type="Gene3D" id="1.10.630.10">
    <property type="entry name" value="Cytochrome P450"/>
    <property type="match status" value="1"/>
</dbReference>
<dbReference type="InterPro" id="IPR002401">
    <property type="entry name" value="Cyt_P450_E_grp-I"/>
</dbReference>
<feature type="transmembrane region" description="Helical" evidence="9">
    <location>
        <begin position="6"/>
        <end position="30"/>
    </location>
</feature>
<dbReference type="PANTHER" id="PTHR24305">
    <property type="entry name" value="CYTOCHROME P450"/>
    <property type="match status" value="1"/>
</dbReference>
<organism evidence="10 11">
    <name type="scientific">Botryosphaeria dothidea</name>
    <dbReference type="NCBI Taxonomy" id="55169"/>
    <lineage>
        <taxon>Eukaryota</taxon>
        <taxon>Fungi</taxon>
        <taxon>Dikarya</taxon>
        <taxon>Ascomycota</taxon>
        <taxon>Pezizomycotina</taxon>
        <taxon>Dothideomycetes</taxon>
        <taxon>Dothideomycetes incertae sedis</taxon>
        <taxon>Botryosphaeriales</taxon>
        <taxon>Botryosphaeriaceae</taxon>
        <taxon>Botryosphaeria</taxon>
    </lineage>
</organism>
<dbReference type="OrthoDB" id="3945418at2759"/>
<dbReference type="PROSITE" id="PS00086">
    <property type="entry name" value="CYTOCHROME_P450"/>
    <property type="match status" value="1"/>
</dbReference>
<evidence type="ECO:0000256" key="8">
    <source>
        <dbReference type="RuleBase" id="RU000461"/>
    </source>
</evidence>
<evidence type="ECO:0000313" key="11">
    <source>
        <dbReference type="Proteomes" id="UP000572817"/>
    </source>
</evidence>
<dbReference type="GO" id="GO:0016705">
    <property type="term" value="F:oxidoreductase activity, acting on paired donors, with incorporation or reduction of molecular oxygen"/>
    <property type="evidence" value="ECO:0007669"/>
    <property type="project" value="InterPro"/>
</dbReference>
<dbReference type="SUPFAM" id="SSF48264">
    <property type="entry name" value="Cytochrome P450"/>
    <property type="match status" value="1"/>
</dbReference>
<evidence type="ECO:0000256" key="4">
    <source>
        <dbReference type="ARBA" id="ARBA00023002"/>
    </source>
</evidence>
<dbReference type="GO" id="GO:0005506">
    <property type="term" value="F:iron ion binding"/>
    <property type="evidence" value="ECO:0007669"/>
    <property type="project" value="InterPro"/>
</dbReference>
<dbReference type="PRINTS" id="PR00385">
    <property type="entry name" value="P450"/>
</dbReference>
<dbReference type="InterPro" id="IPR036396">
    <property type="entry name" value="Cyt_P450_sf"/>
</dbReference>
<keyword evidence="11" id="KW-1185">Reference proteome</keyword>
<keyword evidence="9" id="KW-0812">Transmembrane</keyword>
<dbReference type="GO" id="GO:0020037">
    <property type="term" value="F:heme binding"/>
    <property type="evidence" value="ECO:0007669"/>
    <property type="project" value="InterPro"/>
</dbReference>
<keyword evidence="9" id="KW-1133">Transmembrane helix</keyword>
<dbReference type="InterPro" id="IPR017972">
    <property type="entry name" value="Cyt_P450_CS"/>
</dbReference>
<dbReference type="EMBL" id="WWBZ02000051">
    <property type="protein sequence ID" value="KAF4304153.1"/>
    <property type="molecule type" value="Genomic_DNA"/>
</dbReference>
<evidence type="ECO:0000256" key="2">
    <source>
        <dbReference type="ARBA" id="ARBA00010617"/>
    </source>
</evidence>
<evidence type="ECO:0008006" key="12">
    <source>
        <dbReference type="Google" id="ProtNLM"/>
    </source>
</evidence>
<dbReference type="InterPro" id="IPR050121">
    <property type="entry name" value="Cytochrome_P450_monoxygenase"/>
</dbReference>
<reference evidence="10" key="1">
    <citation type="submission" date="2020-04" db="EMBL/GenBank/DDBJ databases">
        <title>Genome Assembly and Annotation of Botryosphaeria dothidea sdau 11-99, a Latent Pathogen of Apple Fruit Ring Rot in China.</title>
        <authorList>
            <person name="Yu C."/>
            <person name="Diao Y."/>
            <person name="Lu Q."/>
            <person name="Zhao J."/>
            <person name="Cui S."/>
            <person name="Peng C."/>
            <person name="He B."/>
            <person name="Liu H."/>
        </authorList>
    </citation>
    <scope>NUCLEOTIDE SEQUENCE [LARGE SCALE GENOMIC DNA]</scope>
    <source>
        <strain evidence="10">Sdau11-99</strain>
    </source>
</reference>
<comment type="caution">
    <text evidence="10">The sequence shown here is derived from an EMBL/GenBank/DDBJ whole genome shotgun (WGS) entry which is preliminary data.</text>
</comment>
<evidence type="ECO:0000256" key="3">
    <source>
        <dbReference type="ARBA" id="ARBA00022723"/>
    </source>
</evidence>
<keyword evidence="5 7" id="KW-0408">Iron</keyword>
<protein>
    <recommendedName>
        <fullName evidence="12">Cytochrome p450 protein</fullName>
    </recommendedName>
</protein>
<sequence length="510" mass="57640">MFENILANSPASLCAVIVVFIGYVFFRIIYDLFLHPLRKFPGPKLAAVGSFYEFYYDVIKDGTYIWEIEKMHKKYGPIVRINSRAIHIHDPQYFSTVYAGGSHRINKDTSAVRGYTFPGATIATIDHDLHRKRRAILSPYFSKRAVSGLEPIINERLEVLCSRVRETVAQSTAIDLTSAFSAFTADVVTHHFYGSHQDFLSTKDFHFDLKVALTALFDFYHLTRFLPVPGTTLKNIPLPILRKVNRNLSVVMDVRNTNKENIVRSLQSEKETQTKSKSVIVSALADRTVPAAEKTMDRMLDEGETIIFAGIDTTARSLSVAFYHLLNDQRHIQKMRTELDSLQKPTNEAWTTAELESLPYLRGVVQEALRLSHGLVVRIPRVATKEALQYGDFTIPPGTPVSQSTYLIHNDPSIFPDPKSFEPERWSRAAQQGVNLEKYLVSFSKGSRVCLGMSLAYAMLYHSVATIVSQFDMDLYDTNLENIEVYHTRGVAFPREGSVSVKAEVVKVLS</sequence>
<dbReference type="PANTHER" id="PTHR24305:SF157">
    <property type="entry name" value="N-ACETYLTRYPTOPHAN 6-HYDROXYLASE IVOC-RELATED"/>
    <property type="match status" value="1"/>
</dbReference>
<keyword evidence="7 8" id="KW-0349">Heme</keyword>
<dbReference type="AlphaFoldDB" id="A0A8H4N1Y6"/>
<evidence type="ECO:0000256" key="7">
    <source>
        <dbReference type="PIRSR" id="PIRSR602401-1"/>
    </source>
</evidence>
<gene>
    <name evidence="10" type="ORF">GTA08_BOTSDO07486</name>
</gene>
<dbReference type="PRINTS" id="PR00463">
    <property type="entry name" value="EP450I"/>
</dbReference>
<keyword evidence="6 8" id="KW-0503">Monooxygenase</keyword>
<comment type="similarity">
    <text evidence="2 8">Belongs to the cytochrome P450 family.</text>
</comment>
<comment type="cofactor">
    <cofactor evidence="1 7">
        <name>heme</name>
        <dbReference type="ChEBI" id="CHEBI:30413"/>
    </cofactor>
</comment>
<dbReference type="Proteomes" id="UP000572817">
    <property type="component" value="Unassembled WGS sequence"/>
</dbReference>
<keyword evidence="9" id="KW-0472">Membrane</keyword>
<name>A0A8H4N1Y6_9PEZI</name>